<evidence type="ECO:0000259" key="12">
    <source>
        <dbReference type="PROSITE" id="PS50086"/>
    </source>
</evidence>
<keyword evidence="5" id="KW-0963">Cytoplasm</keyword>
<dbReference type="EMBL" id="KV454016">
    <property type="protein sequence ID" value="ODV94175.1"/>
    <property type="molecule type" value="Genomic_DNA"/>
</dbReference>
<keyword evidence="7" id="KW-0653">Protein transport</keyword>
<keyword evidence="8 11" id="KW-0175">Coiled coil</keyword>
<dbReference type="SUPFAM" id="SSF47923">
    <property type="entry name" value="Ypt/Rab-GAP domain of gyp1p"/>
    <property type="match status" value="2"/>
</dbReference>
<evidence type="ECO:0000256" key="10">
    <source>
        <dbReference type="ARBA" id="ARBA00072088"/>
    </source>
</evidence>
<feature type="coiled-coil region" evidence="11">
    <location>
        <begin position="363"/>
        <end position="503"/>
    </location>
</feature>
<dbReference type="FunFam" id="1.10.472.80:FF:000044">
    <property type="entry name" value="GTPase-activating protein GYP5"/>
    <property type="match status" value="1"/>
</dbReference>
<keyword evidence="2" id="KW-0813">Transport</keyword>
<feature type="non-terminal residue" evidence="13">
    <location>
        <position position="1"/>
    </location>
</feature>
<dbReference type="GO" id="GO:0006887">
    <property type="term" value="P:exocytosis"/>
    <property type="evidence" value="ECO:0007669"/>
    <property type="project" value="UniProtKB-KW"/>
</dbReference>
<organism evidence="13 14">
    <name type="scientific">Pachysolen tannophilus NRRL Y-2460</name>
    <dbReference type="NCBI Taxonomy" id="669874"/>
    <lineage>
        <taxon>Eukaryota</taxon>
        <taxon>Fungi</taxon>
        <taxon>Dikarya</taxon>
        <taxon>Ascomycota</taxon>
        <taxon>Saccharomycotina</taxon>
        <taxon>Pichiomycetes</taxon>
        <taxon>Pachysolenaceae</taxon>
        <taxon>Pachysolen</taxon>
    </lineage>
</organism>
<dbReference type="Gene3D" id="1.10.10.750">
    <property type="entry name" value="Ypt/Rab-GAP domain of gyp1p, domain 1"/>
    <property type="match status" value="1"/>
</dbReference>
<evidence type="ECO:0000256" key="1">
    <source>
        <dbReference type="ARBA" id="ARBA00004496"/>
    </source>
</evidence>
<keyword evidence="6" id="KW-0931">ER-Golgi transport</keyword>
<sequence length="508" mass="59209">ESVTDLTSYNDTASETNAKADNYGLLLSRLHDNTEDLNSKSANDREQFTTGAKRIKSTFNEIRDGIPYDSQSINIDWEFWSKVVNDYSFVAENEPELLIKNISSGIPKELRGMVWQLIANSKSFALEQVFSNLKVGTSNHERSIKRDLMRTRFITENDLKDKIQEVFDIVKAYSLHDTEVGYTQGMAFIAVPLLMNMNESEAFCLLVTLMNNYNFRSLYLPDMPGLLLKLYQFDRLLEDLCPQLFTHLSRQGVRSSMYATQWFLTLFGYKFPLEIVLRIFDTVIAEGLETILKFSINFMIKNKDYLVTLQFDQLLEFLKDKLFYYYLLDPSTSNEINEITVESYRLDDLVSDSMAINILPITLKKYETEYEEIHRLEKEREEELETLRLKNGALTRETRKLESSYAILNKEHVEVANEMIQGKVKIANLEDENKELKAEIKELYEKLSELEAKLAEKDSKTEEDMNIEIQKTMQRNLEVMETNRLLEEQLGTLELQYNRSLKEAESLN</sequence>
<dbReference type="PANTHER" id="PTHR47219">
    <property type="entry name" value="RAB GTPASE-ACTIVATING PROTEIN 1-LIKE"/>
    <property type="match status" value="1"/>
</dbReference>
<dbReference type="GO" id="GO:0030427">
    <property type="term" value="C:site of polarized growth"/>
    <property type="evidence" value="ECO:0007669"/>
    <property type="project" value="UniProtKB-ARBA"/>
</dbReference>
<dbReference type="Gene3D" id="1.10.8.270">
    <property type="entry name" value="putative rabgap domain of human tbc1 domain family member 14 like domains"/>
    <property type="match status" value="1"/>
</dbReference>
<dbReference type="GO" id="GO:0015031">
    <property type="term" value="P:protein transport"/>
    <property type="evidence" value="ECO:0007669"/>
    <property type="project" value="UniProtKB-KW"/>
</dbReference>
<evidence type="ECO:0000313" key="14">
    <source>
        <dbReference type="Proteomes" id="UP000094236"/>
    </source>
</evidence>
<dbReference type="OrthoDB" id="295078at2759"/>
<dbReference type="InterPro" id="IPR035969">
    <property type="entry name" value="Rab-GAP_TBC_sf"/>
</dbReference>
<keyword evidence="4" id="KW-0268">Exocytosis</keyword>
<name>A0A1E4TQZ8_PACTA</name>
<dbReference type="InterPro" id="IPR000195">
    <property type="entry name" value="Rab-GAP-TBC_dom"/>
</dbReference>
<dbReference type="STRING" id="669874.A0A1E4TQZ8"/>
<accession>A0A1E4TQZ8</accession>
<dbReference type="GO" id="GO:0005096">
    <property type="term" value="F:GTPase activator activity"/>
    <property type="evidence" value="ECO:0007669"/>
    <property type="project" value="UniProtKB-KW"/>
</dbReference>
<dbReference type="Pfam" id="PF23436">
    <property type="entry name" value="RabGap-TBC_2"/>
    <property type="match status" value="1"/>
</dbReference>
<dbReference type="AlphaFoldDB" id="A0A1E4TQZ8"/>
<dbReference type="FunFam" id="1.10.10.750:FF:000003">
    <property type="entry name" value="GTPase activating protein (Evi5)"/>
    <property type="match status" value="1"/>
</dbReference>
<evidence type="ECO:0000256" key="9">
    <source>
        <dbReference type="ARBA" id="ARBA00061661"/>
    </source>
</evidence>
<feature type="non-terminal residue" evidence="13">
    <location>
        <position position="508"/>
    </location>
</feature>
<comment type="subcellular location">
    <subcellularLocation>
        <location evidence="1">Cytoplasm</location>
    </subcellularLocation>
</comment>
<dbReference type="PROSITE" id="PS50086">
    <property type="entry name" value="TBC_RABGAP"/>
    <property type="match status" value="1"/>
</dbReference>
<evidence type="ECO:0000313" key="13">
    <source>
        <dbReference type="EMBL" id="ODV94175.1"/>
    </source>
</evidence>
<keyword evidence="3" id="KW-0343">GTPase activation</keyword>
<proteinExistence type="inferred from homology"/>
<keyword evidence="14" id="KW-1185">Reference proteome</keyword>
<evidence type="ECO:0000256" key="4">
    <source>
        <dbReference type="ARBA" id="ARBA00022483"/>
    </source>
</evidence>
<evidence type="ECO:0000256" key="3">
    <source>
        <dbReference type="ARBA" id="ARBA00022468"/>
    </source>
</evidence>
<protein>
    <recommendedName>
        <fullName evidence="10">GTPase-activating protein GYP5</fullName>
    </recommendedName>
</protein>
<dbReference type="GO" id="GO:0005737">
    <property type="term" value="C:cytoplasm"/>
    <property type="evidence" value="ECO:0007669"/>
    <property type="project" value="UniProtKB-SubCell"/>
</dbReference>
<evidence type="ECO:0000256" key="7">
    <source>
        <dbReference type="ARBA" id="ARBA00022927"/>
    </source>
</evidence>
<dbReference type="GO" id="GO:0031267">
    <property type="term" value="F:small GTPase binding"/>
    <property type="evidence" value="ECO:0007669"/>
    <property type="project" value="TreeGrafter"/>
</dbReference>
<evidence type="ECO:0000256" key="11">
    <source>
        <dbReference type="SAM" id="Coils"/>
    </source>
</evidence>
<dbReference type="InterPro" id="IPR050302">
    <property type="entry name" value="Rab_GAP_TBC_domain"/>
</dbReference>
<evidence type="ECO:0000256" key="5">
    <source>
        <dbReference type="ARBA" id="ARBA00022490"/>
    </source>
</evidence>
<feature type="domain" description="Rab-GAP TBC" evidence="12">
    <location>
        <begin position="105"/>
        <end position="287"/>
    </location>
</feature>
<reference evidence="14" key="1">
    <citation type="submission" date="2016-05" db="EMBL/GenBank/DDBJ databases">
        <title>Comparative genomics of biotechnologically important yeasts.</title>
        <authorList>
            <consortium name="DOE Joint Genome Institute"/>
            <person name="Riley R."/>
            <person name="Haridas S."/>
            <person name="Wolfe K.H."/>
            <person name="Lopes M.R."/>
            <person name="Hittinger C.T."/>
            <person name="Goker M."/>
            <person name="Salamov A."/>
            <person name="Wisecaver J."/>
            <person name="Long T.M."/>
            <person name="Aerts A.L."/>
            <person name="Barry K."/>
            <person name="Choi C."/>
            <person name="Clum A."/>
            <person name="Coughlan A.Y."/>
            <person name="Deshpande S."/>
            <person name="Douglass A.P."/>
            <person name="Hanson S.J."/>
            <person name="Klenk H.-P."/>
            <person name="Labutti K."/>
            <person name="Lapidus A."/>
            <person name="Lindquist E."/>
            <person name="Lipzen A."/>
            <person name="Meier-Kolthoff J.P."/>
            <person name="Ohm R.A."/>
            <person name="Otillar R.P."/>
            <person name="Pangilinan J."/>
            <person name="Peng Y."/>
            <person name="Rokas A."/>
            <person name="Rosa C.A."/>
            <person name="Scheuner C."/>
            <person name="Sibirny A.A."/>
            <person name="Slot J.C."/>
            <person name="Stielow J.B."/>
            <person name="Sun H."/>
            <person name="Kurtzman C.P."/>
            <person name="Blackwell M."/>
            <person name="Grigoriev I.V."/>
            <person name="Jeffries T.W."/>
        </authorList>
    </citation>
    <scope>NUCLEOTIDE SEQUENCE [LARGE SCALE GENOMIC DNA]</scope>
    <source>
        <strain evidence="14">NRRL Y-2460</strain>
    </source>
</reference>
<evidence type="ECO:0000256" key="8">
    <source>
        <dbReference type="ARBA" id="ARBA00023054"/>
    </source>
</evidence>
<dbReference type="Gene3D" id="1.10.472.80">
    <property type="entry name" value="Ypt/Rab-GAP domain of gyp1p, domain 3"/>
    <property type="match status" value="1"/>
</dbReference>
<gene>
    <name evidence="13" type="ORF">PACTADRAFT_24121</name>
</gene>
<dbReference type="SMART" id="SM00164">
    <property type="entry name" value="TBC"/>
    <property type="match status" value="1"/>
</dbReference>
<dbReference type="PANTHER" id="PTHR47219:SF9">
    <property type="entry name" value="GTPASE ACTIVATING PROTEIN AND CENTROSOME-ASSOCIATED, ISOFORM B"/>
    <property type="match status" value="1"/>
</dbReference>
<evidence type="ECO:0000256" key="6">
    <source>
        <dbReference type="ARBA" id="ARBA00022892"/>
    </source>
</evidence>
<dbReference type="Proteomes" id="UP000094236">
    <property type="component" value="Unassembled WGS sequence"/>
</dbReference>
<evidence type="ECO:0000256" key="2">
    <source>
        <dbReference type="ARBA" id="ARBA00022448"/>
    </source>
</evidence>
<comment type="similarity">
    <text evidence="9">Belongs to the GYP5 family.</text>
</comment>